<feature type="transmembrane region" description="Helical" evidence="1">
    <location>
        <begin position="34"/>
        <end position="54"/>
    </location>
</feature>
<proteinExistence type="predicted"/>
<keyword evidence="1" id="KW-1133">Transmembrane helix</keyword>
<feature type="transmembrane region" description="Helical" evidence="1">
    <location>
        <begin position="5"/>
        <end position="22"/>
    </location>
</feature>
<keyword evidence="3" id="KW-1185">Reference proteome</keyword>
<name>A0A6I4MNW1_9ACTN</name>
<evidence type="ECO:0000313" key="2">
    <source>
        <dbReference type="EMBL" id="MWA07413.1"/>
    </source>
</evidence>
<keyword evidence="1" id="KW-0472">Membrane</keyword>
<dbReference type="Proteomes" id="UP000462055">
    <property type="component" value="Unassembled WGS sequence"/>
</dbReference>
<accession>A0A6I4MNW1</accession>
<dbReference type="EMBL" id="WBMS02000074">
    <property type="protein sequence ID" value="MWA07413.1"/>
    <property type="molecule type" value="Genomic_DNA"/>
</dbReference>
<keyword evidence="1" id="KW-0812">Transmembrane</keyword>
<comment type="caution">
    <text evidence="2">The sequence shown here is derived from an EMBL/GenBank/DDBJ whole genome shotgun (WGS) entry which is preliminary data.</text>
</comment>
<dbReference type="RefSeq" id="WP_151600350.1">
    <property type="nucleotide sequence ID" value="NZ_WBMS02000074.1"/>
</dbReference>
<protein>
    <submittedName>
        <fullName evidence="2">Uncharacterized protein</fullName>
    </submittedName>
</protein>
<sequence length="207" mass="22807">MKWPYFLFMLGGILGITAGIAVNNPHRFIGLGDWLWLWCVLAAAGFGLLSFACVRLAIGTRGIRRWLLASCAGFTALVGLACIAWGGLSSLLVDYSNEQRVAATSPDGRFEVILYYADRRAAHLRDRPDGLYLQTTEGFLSKRTYLGCLSDSGHDRLDWVRFADANTVVVRQVGQEGVTERSVSFDPVKVRVIRPMGDSCPPDLYTG</sequence>
<dbReference type="AlphaFoldDB" id="A0A6I4MNW1"/>
<gene>
    <name evidence="2" type="ORF">F8568_045240</name>
</gene>
<evidence type="ECO:0000313" key="3">
    <source>
        <dbReference type="Proteomes" id="UP000462055"/>
    </source>
</evidence>
<organism evidence="2 3">
    <name type="scientific">Actinomadura physcomitrii</name>
    <dbReference type="NCBI Taxonomy" id="2650748"/>
    <lineage>
        <taxon>Bacteria</taxon>
        <taxon>Bacillati</taxon>
        <taxon>Actinomycetota</taxon>
        <taxon>Actinomycetes</taxon>
        <taxon>Streptosporangiales</taxon>
        <taxon>Thermomonosporaceae</taxon>
        <taxon>Actinomadura</taxon>
    </lineage>
</organism>
<reference evidence="2" key="1">
    <citation type="submission" date="2019-12" db="EMBL/GenBank/DDBJ databases">
        <title>Actinomadura physcomitrii sp. nov., a novel actinomycete isolated from moss [Physcomitrium sphaericum (Ludw) Fuernr].</title>
        <authorList>
            <person name="Zhuang X."/>
        </authorList>
    </citation>
    <scope>NUCLEOTIDE SEQUENCE [LARGE SCALE GENOMIC DNA]</scope>
    <source>
        <strain evidence="2">LD22</strain>
    </source>
</reference>
<feature type="transmembrane region" description="Helical" evidence="1">
    <location>
        <begin position="66"/>
        <end position="88"/>
    </location>
</feature>
<evidence type="ECO:0000256" key="1">
    <source>
        <dbReference type="SAM" id="Phobius"/>
    </source>
</evidence>